<dbReference type="SUPFAM" id="SSF53098">
    <property type="entry name" value="Ribonuclease H-like"/>
    <property type="match status" value="1"/>
</dbReference>
<evidence type="ECO:0000256" key="1">
    <source>
        <dbReference type="ARBA" id="ARBA00009518"/>
    </source>
</evidence>
<dbReference type="PROSITE" id="PS01321">
    <property type="entry name" value="RUVC"/>
    <property type="match status" value="1"/>
</dbReference>
<evidence type="ECO:0000256" key="13">
    <source>
        <dbReference type="NCBIfam" id="TIGR00228"/>
    </source>
</evidence>
<feature type="active site" evidence="12">
    <location>
        <position position="11"/>
    </location>
</feature>
<name>A0ABQ4PTV4_9PROT</name>
<dbReference type="InterPro" id="IPR002176">
    <property type="entry name" value="X-over_junc_endoDNase_RuvC"/>
</dbReference>
<evidence type="ECO:0000256" key="2">
    <source>
        <dbReference type="ARBA" id="ARBA00022490"/>
    </source>
</evidence>
<dbReference type="EMBL" id="BPFZ01000002">
    <property type="protein sequence ID" value="GIU66424.1"/>
    <property type="molecule type" value="Genomic_DNA"/>
</dbReference>
<feature type="binding site" evidence="12">
    <location>
        <position position="143"/>
    </location>
    <ligand>
        <name>Mg(2+)</name>
        <dbReference type="ChEBI" id="CHEBI:18420"/>
        <label>1</label>
    </ligand>
</feature>
<dbReference type="InterPro" id="IPR020563">
    <property type="entry name" value="X-over_junc_endoDNase_Mg_BS"/>
</dbReference>
<keyword evidence="6 12" id="KW-0227">DNA damage</keyword>
<protein>
    <recommendedName>
        <fullName evidence="12 13">Crossover junction endodeoxyribonuclease RuvC</fullName>
        <ecNumber evidence="12 13">3.1.21.10</ecNumber>
    </recommendedName>
    <alternativeName>
        <fullName evidence="12">Holliday junction nuclease RuvC</fullName>
    </alternativeName>
    <alternativeName>
        <fullName evidence="12">Holliday junction resolvase RuvC</fullName>
    </alternativeName>
</protein>
<keyword evidence="3 12" id="KW-0540">Nuclease</keyword>
<evidence type="ECO:0000256" key="12">
    <source>
        <dbReference type="HAMAP-Rule" id="MF_00034"/>
    </source>
</evidence>
<comment type="caution">
    <text evidence="14">The sequence shown here is derived from an EMBL/GenBank/DDBJ whole genome shotgun (WGS) entry which is preliminary data.</text>
</comment>
<evidence type="ECO:0000256" key="11">
    <source>
        <dbReference type="ARBA" id="ARBA00023204"/>
    </source>
</evidence>
<comment type="similarity">
    <text evidence="1 12">Belongs to the RuvC family.</text>
</comment>
<keyword evidence="15" id="KW-1185">Reference proteome</keyword>
<keyword evidence="4 12" id="KW-0479">Metal-binding</keyword>
<gene>
    <name evidence="12 14" type="primary">ruvC</name>
    <name evidence="14" type="ORF">PsB1_0578</name>
</gene>
<evidence type="ECO:0000256" key="10">
    <source>
        <dbReference type="ARBA" id="ARBA00023172"/>
    </source>
</evidence>
<reference evidence="14" key="1">
    <citation type="submission" date="2021-05" db="EMBL/GenBank/DDBJ databases">
        <authorList>
            <person name="Tanabe Y."/>
        </authorList>
    </citation>
    <scope>NUCLEOTIDE SEQUENCE</scope>
    <source>
        <strain evidence="14">BOTRYCO-1</strain>
    </source>
</reference>
<proteinExistence type="inferred from homology"/>
<dbReference type="Proteomes" id="UP001161064">
    <property type="component" value="Unassembled WGS sequence"/>
</dbReference>
<keyword evidence="2 12" id="KW-0963">Cytoplasm</keyword>
<evidence type="ECO:0000256" key="6">
    <source>
        <dbReference type="ARBA" id="ARBA00022763"/>
    </source>
</evidence>
<evidence type="ECO:0000256" key="4">
    <source>
        <dbReference type="ARBA" id="ARBA00022723"/>
    </source>
</evidence>
<keyword evidence="10 12" id="KW-0233">DNA recombination</keyword>
<comment type="cofactor">
    <cofactor evidence="12">
        <name>Mg(2+)</name>
        <dbReference type="ChEBI" id="CHEBI:18420"/>
    </cofactor>
    <text evidence="12">Binds 2 Mg(2+) ion per subunit.</text>
</comment>
<comment type="function">
    <text evidence="12">The RuvA-RuvB-RuvC complex processes Holliday junction (HJ) DNA during genetic recombination and DNA repair. Endonuclease that resolves HJ intermediates. Cleaves cruciform DNA by making single-stranded nicks across the HJ at symmetrical positions within the homologous arms, yielding a 5'-phosphate and a 3'-hydroxyl group; requires a central core of homology in the junction. The consensus cleavage sequence is 5'-(A/T)TT(C/G)-3'. Cleavage occurs on the 3'-side of the TT dinucleotide at the point of strand exchange. HJ branch migration catalyzed by RuvA-RuvB allows RuvC to scan DNA until it finds its consensus sequence, where it cleaves and resolves the cruciform DNA.</text>
</comment>
<evidence type="ECO:0000313" key="15">
    <source>
        <dbReference type="Proteomes" id="UP001161064"/>
    </source>
</evidence>
<comment type="catalytic activity">
    <reaction evidence="12">
        <text>Endonucleolytic cleavage at a junction such as a reciprocal single-stranded crossover between two homologous DNA duplexes (Holliday junction).</text>
        <dbReference type="EC" id="3.1.21.10"/>
    </reaction>
</comment>
<keyword evidence="8 12" id="KW-0460">Magnesium</keyword>
<dbReference type="EC" id="3.1.21.10" evidence="12 13"/>
<evidence type="ECO:0000256" key="5">
    <source>
        <dbReference type="ARBA" id="ARBA00022759"/>
    </source>
</evidence>
<evidence type="ECO:0000256" key="8">
    <source>
        <dbReference type="ARBA" id="ARBA00022842"/>
    </source>
</evidence>
<dbReference type="Pfam" id="PF02075">
    <property type="entry name" value="RuvC"/>
    <property type="match status" value="1"/>
</dbReference>
<evidence type="ECO:0000256" key="9">
    <source>
        <dbReference type="ARBA" id="ARBA00023125"/>
    </source>
</evidence>
<dbReference type="Gene3D" id="3.30.420.10">
    <property type="entry name" value="Ribonuclease H-like superfamily/Ribonuclease H"/>
    <property type="match status" value="1"/>
</dbReference>
<feature type="active site" evidence="12">
    <location>
        <position position="143"/>
    </location>
</feature>
<reference evidence="14" key="2">
    <citation type="journal article" date="2023" name="ISME Commun">
        <title>Characterization of a bloom-associated alphaproteobacterial lineage, 'Candidatus Phycosocius': insights into freshwater algal-bacterial interactions.</title>
        <authorList>
            <person name="Tanabe Y."/>
            <person name="Yamaguchi H."/>
            <person name="Yoshida M."/>
            <person name="Kai A."/>
            <person name="Okazaki Y."/>
        </authorList>
    </citation>
    <scope>NUCLEOTIDE SEQUENCE</scope>
    <source>
        <strain evidence="14">BOTRYCO-1</strain>
    </source>
</reference>
<dbReference type="InterPro" id="IPR036397">
    <property type="entry name" value="RNaseH_sf"/>
</dbReference>
<dbReference type="InterPro" id="IPR012337">
    <property type="entry name" value="RNaseH-like_sf"/>
</dbReference>
<comment type="subcellular location">
    <subcellularLocation>
        <location evidence="12">Cytoplasm</location>
    </subcellularLocation>
</comment>
<dbReference type="PANTHER" id="PTHR30194:SF3">
    <property type="entry name" value="CROSSOVER JUNCTION ENDODEOXYRIBONUCLEASE RUVC"/>
    <property type="match status" value="1"/>
</dbReference>
<keyword evidence="5 12" id="KW-0255">Endonuclease</keyword>
<feature type="active site" evidence="12">
    <location>
        <position position="71"/>
    </location>
</feature>
<dbReference type="HAMAP" id="MF_00034">
    <property type="entry name" value="RuvC"/>
    <property type="match status" value="1"/>
</dbReference>
<keyword evidence="11 12" id="KW-0234">DNA repair</keyword>
<evidence type="ECO:0000256" key="7">
    <source>
        <dbReference type="ARBA" id="ARBA00022801"/>
    </source>
</evidence>
<keyword evidence="9 12" id="KW-0238">DNA-binding</keyword>
<comment type="subunit">
    <text evidence="12">Homodimer which binds Holliday junction (HJ) DNA. The HJ becomes 2-fold symmetrical on binding to RuvC with unstacked arms; it has a different conformation from HJ DNA in complex with RuvA. In the full resolvosome a probable DNA-RuvA(4)-RuvB(12)-RuvC(2) complex forms which resolves the HJ.</text>
</comment>
<dbReference type="PANTHER" id="PTHR30194">
    <property type="entry name" value="CROSSOVER JUNCTION ENDODEOXYRIBONUCLEASE RUVC"/>
    <property type="match status" value="1"/>
</dbReference>
<dbReference type="NCBIfam" id="TIGR00228">
    <property type="entry name" value="ruvC"/>
    <property type="match status" value="1"/>
</dbReference>
<keyword evidence="7 12" id="KW-0378">Hydrolase</keyword>
<dbReference type="RefSeq" id="WP_284358950.1">
    <property type="nucleotide sequence ID" value="NZ_BPFZ01000002.1"/>
</dbReference>
<feature type="binding site" evidence="12">
    <location>
        <position position="71"/>
    </location>
    <ligand>
        <name>Mg(2+)</name>
        <dbReference type="ChEBI" id="CHEBI:18420"/>
        <label>2</label>
    </ligand>
</feature>
<evidence type="ECO:0000313" key="14">
    <source>
        <dbReference type="EMBL" id="GIU66424.1"/>
    </source>
</evidence>
<feature type="binding site" evidence="12">
    <location>
        <position position="11"/>
    </location>
    <ligand>
        <name>Mg(2+)</name>
        <dbReference type="ChEBI" id="CHEBI:18420"/>
        <label>1</label>
    </ligand>
</feature>
<organism evidence="14 15">
    <name type="scientific">Candidatus Phycosocius spiralis</name>
    <dbReference type="NCBI Taxonomy" id="2815099"/>
    <lineage>
        <taxon>Bacteria</taxon>
        <taxon>Pseudomonadati</taxon>
        <taxon>Pseudomonadota</taxon>
        <taxon>Alphaproteobacteria</taxon>
        <taxon>Caulobacterales</taxon>
        <taxon>Caulobacterales incertae sedis</taxon>
        <taxon>Candidatus Phycosocius</taxon>
    </lineage>
</organism>
<dbReference type="CDD" id="cd16962">
    <property type="entry name" value="RuvC"/>
    <property type="match status" value="1"/>
</dbReference>
<evidence type="ECO:0000256" key="3">
    <source>
        <dbReference type="ARBA" id="ARBA00022722"/>
    </source>
</evidence>
<accession>A0ABQ4PTV4</accession>
<sequence length="169" mass="17981">MSLQTVLLGIDPGLVRTGWGVIACEGAKMSWIAHGVITPPTHLALAERLGVLSQGIQDVLNFYCPTEAAVEEVFMAKNAQSALLLGHARGATLAILAHNKMRVTEYATRHIKQALVGTGGAQKEQVAFMVRRLLPQAGTVSADAADALAAALCHGTERKTNRLLKVKHP</sequence>
<dbReference type="PRINTS" id="PR00696">
    <property type="entry name" value="RSOLVASERUVC"/>
</dbReference>